<dbReference type="Proteomes" id="UP001262410">
    <property type="component" value="Unassembled WGS sequence"/>
</dbReference>
<keyword evidence="4" id="KW-1185">Reference proteome</keyword>
<evidence type="ECO:0000256" key="2">
    <source>
        <dbReference type="RuleBase" id="RU363072"/>
    </source>
</evidence>
<reference evidence="3 4" key="1">
    <citation type="submission" date="2023-07" db="EMBL/GenBank/DDBJ databases">
        <title>Sorghum-associated microbial communities from plants grown in Nebraska, USA.</title>
        <authorList>
            <person name="Schachtman D."/>
        </authorList>
    </citation>
    <scope>NUCLEOTIDE SEQUENCE [LARGE SCALE GENOMIC DNA]</scope>
    <source>
        <strain evidence="3 4">584</strain>
    </source>
</reference>
<comment type="similarity">
    <text evidence="1 2">Belongs to the OprB family.</text>
</comment>
<protein>
    <submittedName>
        <fullName evidence="3">Porin</fullName>
    </submittedName>
</protein>
<feature type="chain" id="PRO_5044962902" evidence="2">
    <location>
        <begin position="30"/>
        <end position="457"/>
    </location>
</feature>
<dbReference type="PANTHER" id="PTHR37944:SF1">
    <property type="entry name" value="PORIN B"/>
    <property type="match status" value="1"/>
</dbReference>
<name>A0ABU1JPL5_9PROT</name>
<sequence>MGRPPAVRRWLLALSCVAGGLPAIPSAFAQTVPDAGSTPAADDGLWGRDTLFGDLGGIRSRLGDAGVQLSLQETSEVLGNVTGGVHRGAIYEGATLATLSVDTGKLLGIDGGTINASAFQIHGRGLSATNLDNLNTVSGIEAPPSTRLFELWYEQSLLGGKAAIRIGQQAADQEFAVSQYGALFVNSGFGWPTLAAIDLPSGGPAYPLATPGIRVKAQPTDALTLLVGLYNGDPDDNGSGTSFRVDKGAFLIGEAQYAVNGDGDGLPGTYKLGAWYNSNRFADQRFDDNGLSLADPASDGVALLHRDDWGLYALADQMIYRVPGTKDQGLGLFARIMAAPGDRNEVDLFVNAGASYKGLLAGRPDDTAGLGVVYARIGARARDLDADVAAFSGSGRPIRSGETVLEATYQAQIAPWWTLQPDFQYVFSPGGHIPDPEDPSRPIGDAAVLGLRTTVTF</sequence>
<evidence type="ECO:0000313" key="4">
    <source>
        <dbReference type="Proteomes" id="UP001262410"/>
    </source>
</evidence>
<dbReference type="InterPro" id="IPR038673">
    <property type="entry name" value="OprB_sf"/>
</dbReference>
<dbReference type="Gene3D" id="2.40.160.180">
    <property type="entry name" value="Carbohydrate-selective porin OprB"/>
    <property type="match status" value="1"/>
</dbReference>
<evidence type="ECO:0000313" key="3">
    <source>
        <dbReference type="EMBL" id="MDR6290563.1"/>
    </source>
</evidence>
<keyword evidence="2" id="KW-0732">Signal</keyword>
<gene>
    <name evidence="3" type="ORF">E9232_003089</name>
</gene>
<dbReference type="PANTHER" id="PTHR37944">
    <property type="entry name" value="PORIN B"/>
    <property type="match status" value="1"/>
</dbReference>
<organism evidence="3 4">
    <name type="scientific">Inquilinus ginsengisoli</name>
    <dbReference type="NCBI Taxonomy" id="363840"/>
    <lineage>
        <taxon>Bacteria</taxon>
        <taxon>Pseudomonadati</taxon>
        <taxon>Pseudomonadota</taxon>
        <taxon>Alphaproteobacteria</taxon>
        <taxon>Rhodospirillales</taxon>
        <taxon>Rhodospirillaceae</taxon>
        <taxon>Inquilinus</taxon>
    </lineage>
</organism>
<feature type="signal peptide" evidence="2">
    <location>
        <begin position="1"/>
        <end position="29"/>
    </location>
</feature>
<dbReference type="InterPro" id="IPR007049">
    <property type="entry name" value="Carb-sel_porin_OprB"/>
</dbReference>
<dbReference type="RefSeq" id="WP_309795070.1">
    <property type="nucleotide sequence ID" value="NZ_JAVDPW010000005.1"/>
</dbReference>
<evidence type="ECO:0000256" key="1">
    <source>
        <dbReference type="ARBA" id="ARBA00008769"/>
    </source>
</evidence>
<accession>A0ABU1JPL5</accession>
<dbReference type="Pfam" id="PF04966">
    <property type="entry name" value="OprB"/>
    <property type="match status" value="1"/>
</dbReference>
<comment type="caution">
    <text evidence="3">The sequence shown here is derived from an EMBL/GenBank/DDBJ whole genome shotgun (WGS) entry which is preliminary data.</text>
</comment>
<dbReference type="EMBL" id="JAVDPW010000005">
    <property type="protein sequence ID" value="MDR6290563.1"/>
    <property type="molecule type" value="Genomic_DNA"/>
</dbReference>
<proteinExistence type="inferred from homology"/>
<dbReference type="InterPro" id="IPR052932">
    <property type="entry name" value="OprB_Porin"/>
</dbReference>